<dbReference type="EMBL" id="PVNL01000100">
    <property type="protein sequence ID" value="PRQ04954.1"/>
    <property type="molecule type" value="Genomic_DNA"/>
</dbReference>
<dbReference type="Proteomes" id="UP000238823">
    <property type="component" value="Unassembled WGS sequence"/>
</dbReference>
<sequence>MRGRVRAPKLDDQAWSLLIDDPEGGEGPGGPVTLAGLRGGPRSGDLYLLVHGLGGDAERPYMREAAAAVRARGHASLRISMRGAGRSSADFYHAGLASDLERVLGDPSLADHARVFVLGFSLGGHVSIQLALRARPDPRVAAVVAICAPLDLARTVELIDHPRAWIYRRHVLDGLSKIHVKVHGHSPRFRSIRQWDMATVVPRFGFDSVEHYWRSQTAGPRLREASVPLLVVAATGDPMVPAETLRPYLTRAGAGVDVRWARRGGHVGFPANLDLGLPGELGLFNQVLTWCAAI</sequence>
<keyword evidence="3" id="KW-0378">Hydrolase</keyword>
<evidence type="ECO:0000259" key="2">
    <source>
        <dbReference type="Pfam" id="PF12697"/>
    </source>
</evidence>
<evidence type="ECO:0000313" key="4">
    <source>
        <dbReference type="Proteomes" id="UP000238823"/>
    </source>
</evidence>
<dbReference type="InterPro" id="IPR000073">
    <property type="entry name" value="AB_hydrolase_1"/>
</dbReference>
<dbReference type="GO" id="GO:0047372">
    <property type="term" value="F:monoacylglycerol lipase activity"/>
    <property type="evidence" value="ECO:0007669"/>
    <property type="project" value="TreeGrafter"/>
</dbReference>
<dbReference type="Gene3D" id="3.40.50.1820">
    <property type="entry name" value="alpha/beta hydrolase"/>
    <property type="match status" value="1"/>
</dbReference>
<feature type="domain" description="AB hydrolase-1" evidence="2">
    <location>
        <begin position="48"/>
        <end position="269"/>
    </location>
</feature>
<comment type="caution">
    <text evidence="3">The sequence shown here is derived from an EMBL/GenBank/DDBJ whole genome shotgun (WGS) entry which is preliminary data.</text>
</comment>
<proteinExistence type="inferred from homology"/>
<comment type="similarity">
    <text evidence="1">Belongs to the AB hydrolase superfamily. AB hydrolase 4 family.</text>
</comment>
<organism evidence="3 4">
    <name type="scientific">Enhygromyxa salina</name>
    <dbReference type="NCBI Taxonomy" id="215803"/>
    <lineage>
        <taxon>Bacteria</taxon>
        <taxon>Pseudomonadati</taxon>
        <taxon>Myxococcota</taxon>
        <taxon>Polyangia</taxon>
        <taxon>Nannocystales</taxon>
        <taxon>Nannocystaceae</taxon>
        <taxon>Enhygromyxa</taxon>
    </lineage>
</organism>
<evidence type="ECO:0000256" key="1">
    <source>
        <dbReference type="ARBA" id="ARBA00010884"/>
    </source>
</evidence>
<dbReference type="SUPFAM" id="SSF53474">
    <property type="entry name" value="alpha/beta-Hydrolases"/>
    <property type="match status" value="1"/>
</dbReference>
<dbReference type="GO" id="GO:0034338">
    <property type="term" value="F:short-chain carboxylesterase activity"/>
    <property type="evidence" value="ECO:0007669"/>
    <property type="project" value="TreeGrafter"/>
</dbReference>
<accession>A0A2S9YIL7</accession>
<evidence type="ECO:0000313" key="3">
    <source>
        <dbReference type="EMBL" id="PRQ04954.1"/>
    </source>
</evidence>
<dbReference type="AlphaFoldDB" id="A0A2S9YIL7"/>
<dbReference type="InterPro" id="IPR029058">
    <property type="entry name" value="AB_hydrolase_fold"/>
</dbReference>
<name>A0A2S9YIL7_9BACT</name>
<gene>
    <name evidence="3" type="ORF">ENSA7_48850</name>
</gene>
<protein>
    <submittedName>
        <fullName evidence="3">Putative hydrolase</fullName>
    </submittedName>
</protein>
<reference evidence="3 4" key="1">
    <citation type="submission" date="2018-03" db="EMBL/GenBank/DDBJ databases">
        <title>Draft Genome Sequences of the Obligatory Marine Myxobacteria Enhygromyxa salina SWB007.</title>
        <authorList>
            <person name="Poehlein A."/>
            <person name="Moghaddam J.A."/>
            <person name="Harms H."/>
            <person name="Alanjari M."/>
            <person name="Koenig G.M."/>
            <person name="Daniel R."/>
            <person name="Schaeberle T.F."/>
        </authorList>
    </citation>
    <scope>NUCLEOTIDE SEQUENCE [LARGE SCALE GENOMIC DNA]</scope>
    <source>
        <strain evidence="3 4">SWB007</strain>
    </source>
</reference>
<dbReference type="PANTHER" id="PTHR10794:SF63">
    <property type="entry name" value="ALPHA_BETA HYDROLASE 1, ISOFORM A"/>
    <property type="match status" value="1"/>
</dbReference>
<dbReference type="InterPro" id="IPR050960">
    <property type="entry name" value="AB_hydrolase_4_sf"/>
</dbReference>
<dbReference type="PANTHER" id="PTHR10794">
    <property type="entry name" value="ABHYDROLASE DOMAIN-CONTAINING PROTEIN"/>
    <property type="match status" value="1"/>
</dbReference>
<dbReference type="Pfam" id="PF12697">
    <property type="entry name" value="Abhydrolase_6"/>
    <property type="match status" value="1"/>
</dbReference>